<dbReference type="InterPro" id="IPR050415">
    <property type="entry name" value="MRET"/>
</dbReference>
<dbReference type="Gene3D" id="3.10.20.30">
    <property type="match status" value="1"/>
</dbReference>
<dbReference type="CDD" id="cd00207">
    <property type="entry name" value="fer2"/>
    <property type="match status" value="1"/>
</dbReference>
<evidence type="ECO:0000259" key="1">
    <source>
        <dbReference type="PROSITE" id="PS51085"/>
    </source>
</evidence>
<protein>
    <submittedName>
        <fullName evidence="3">Vanillate O-demethylase ferredoxin subunit</fullName>
    </submittedName>
</protein>
<dbReference type="InterPro" id="IPR036010">
    <property type="entry name" value="2Fe-2S_ferredoxin-like_sf"/>
</dbReference>
<evidence type="ECO:0000259" key="2">
    <source>
        <dbReference type="PROSITE" id="PS51384"/>
    </source>
</evidence>
<dbReference type="STRING" id="433924.NS331_06545"/>
<dbReference type="InterPro" id="IPR017938">
    <property type="entry name" value="Riboflavin_synthase-like_b-brl"/>
</dbReference>
<dbReference type="InterPro" id="IPR012675">
    <property type="entry name" value="Beta-grasp_dom_sf"/>
</dbReference>
<dbReference type="PROSITE" id="PS00197">
    <property type="entry name" value="2FE2S_FER_1"/>
    <property type="match status" value="1"/>
</dbReference>
<dbReference type="GO" id="GO:0032259">
    <property type="term" value="P:methylation"/>
    <property type="evidence" value="ECO:0007669"/>
    <property type="project" value="UniProtKB-KW"/>
</dbReference>
<comment type="caution">
    <text evidence="3">The sequence shown here is derived from an EMBL/GenBank/DDBJ whole genome shotgun (WGS) entry which is preliminary data.</text>
</comment>
<dbReference type="PROSITE" id="PS51085">
    <property type="entry name" value="2FE2S_FER_2"/>
    <property type="match status" value="1"/>
</dbReference>
<keyword evidence="3" id="KW-0489">Methyltransferase</keyword>
<dbReference type="GO" id="GO:0051537">
    <property type="term" value="F:2 iron, 2 sulfur cluster binding"/>
    <property type="evidence" value="ECO:0007669"/>
    <property type="project" value="InterPro"/>
</dbReference>
<evidence type="ECO:0000313" key="4">
    <source>
        <dbReference type="Proteomes" id="UP000255265"/>
    </source>
</evidence>
<dbReference type="AlphaFoldDB" id="A0A370FJD2"/>
<dbReference type="Proteomes" id="UP000255265">
    <property type="component" value="Unassembled WGS sequence"/>
</dbReference>
<gene>
    <name evidence="3" type="ORF">DFR41_104298</name>
</gene>
<keyword evidence="3" id="KW-0808">Transferase</keyword>
<keyword evidence="4" id="KW-1185">Reference proteome</keyword>
<dbReference type="OrthoDB" id="370747at2"/>
<name>A0A370FJD2_9BURK</name>
<evidence type="ECO:0000313" key="3">
    <source>
        <dbReference type="EMBL" id="RDI25239.1"/>
    </source>
</evidence>
<dbReference type="InterPro" id="IPR006058">
    <property type="entry name" value="2Fe2S_fd_BS"/>
</dbReference>
<dbReference type="Gene3D" id="3.40.50.80">
    <property type="entry name" value="Nucleotide-binding domain of ferredoxin-NADP reductase (FNR) module"/>
    <property type="match status" value="1"/>
</dbReference>
<accession>A0A370FJD2</accession>
<dbReference type="PROSITE" id="PS51384">
    <property type="entry name" value="FAD_FR"/>
    <property type="match status" value="1"/>
</dbReference>
<reference evidence="3 4" key="1">
    <citation type="submission" date="2018-07" db="EMBL/GenBank/DDBJ databases">
        <title>Genomic Encyclopedia of Type Strains, Phase IV (KMG-IV): sequencing the most valuable type-strain genomes for metagenomic binning, comparative biology and taxonomic classification.</title>
        <authorList>
            <person name="Goeker M."/>
        </authorList>
    </citation>
    <scope>NUCLEOTIDE SEQUENCE [LARGE SCALE GENOMIC DNA]</scope>
    <source>
        <strain evidence="3 4">DSM 21352</strain>
    </source>
</reference>
<dbReference type="GO" id="GO:0016491">
    <property type="term" value="F:oxidoreductase activity"/>
    <property type="evidence" value="ECO:0007669"/>
    <property type="project" value="InterPro"/>
</dbReference>
<dbReference type="PANTHER" id="PTHR47354">
    <property type="entry name" value="NADH OXIDOREDUCTASE HCR"/>
    <property type="match status" value="1"/>
</dbReference>
<feature type="domain" description="2Fe-2S ferredoxin-type" evidence="1">
    <location>
        <begin position="249"/>
        <end position="334"/>
    </location>
</feature>
<dbReference type="SUPFAM" id="SSF54292">
    <property type="entry name" value="2Fe-2S ferredoxin-like"/>
    <property type="match status" value="1"/>
</dbReference>
<dbReference type="InterPro" id="IPR039261">
    <property type="entry name" value="FNR_nucleotide-bd"/>
</dbReference>
<dbReference type="SUPFAM" id="SSF52343">
    <property type="entry name" value="Ferredoxin reductase-like, C-terminal NADP-linked domain"/>
    <property type="match status" value="1"/>
</dbReference>
<dbReference type="InterPro" id="IPR017927">
    <property type="entry name" value="FAD-bd_FR_type"/>
</dbReference>
<proteinExistence type="predicted"/>
<dbReference type="Gene3D" id="2.40.30.10">
    <property type="entry name" value="Translation factors"/>
    <property type="match status" value="1"/>
</dbReference>
<dbReference type="GO" id="GO:0008168">
    <property type="term" value="F:methyltransferase activity"/>
    <property type="evidence" value="ECO:0007669"/>
    <property type="project" value="UniProtKB-KW"/>
</dbReference>
<dbReference type="SUPFAM" id="SSF63380">
    <property type="entry name" value="Riboflavin synthase domain-like"/>
    <property type="match status" value="1"/>
</dbReference>
<feature type="domain" description="FAD-binding FR-type" evidence="2">
    <location>
        <begin position="7"/>
        <end position="120"/>
    </location>
</feature>
<dbReference type="CDD" id="cd06185">
    <property type="entry name" value="PDR_like"/>
    <property type="match status" value="1"/>
</dbReference>
<sequence>MTASPTIATLPLRVAEARALNPLIRLLRLEHAEGAALPGWTPGAHIQVQVQLPDGQSDWRHYSLIDFHGVAGTPGFAPADYTIAVRLEEGGRGGSRFVHQGLKPGDSVTVQAPRNDFPLDEGTARAVLLAGGIGITPLASMAARCRAQGRPVALHYAGRSRTLLAFADELQALLGADLRLHADDEAGGAGFDIGTLLDGMAADEPLYVCGPKPLLDAVLAATQARGWAAGRVHFELFSAPVVEAGDQPFEVELAQSGRRFTVPADQTILDCLIEHGCDPLYDCKRGECGVCAVPVIEGEIDHRDYVLSQAEKDGGQVMQICISRAKGPRLVIDL</sequence>
<dbReference type="InterPro" id="IPR001041">
    <property type="entry name" value="2Fe-2S_ferredoxin-type"/>
</dbReference>
<organism evidence="3 4">
    <name type="scientific">Pseudacidovorax intermedius</name>
    <dbReference type="NCBI Taxonomy" id="433924"/>
    <lineage>
        <taxon>Bacteria</taxon>
        <taxon>Pseudomonadati</taxon>
        <taxon>Pseudomonadota</taxon>
        <taxon>Betaproteobacteria</taxon>
        <taxon>Burkholderiales</taxon>
        <taxon>Comamonadaceae</taxon>
        <taxon>Pseudacidovorax</taxon>
    </lineage>
</organism>
<dbReference type="EMBL" id="QQAV01000004">
    <property type="protein sequence ID" value="RDI25239.1"/>
    <property type="molecule type" value="Genomic_DNA"/>
</dbReference>
<dbReference type="RefSeq" id="WP_114803058.1">
    <property type="nucleotide sequence ID" value="NZ_QQAV01000004.1"/>
</dbReference>
<dbReference type="Pfam" id="PF00111">
    <property type="entry name" value="Fer2"/>
    <property type="match status" value="1"/>
</dbReference>
<dbReference type="PANTHER" id="PTHR47354:SF2">
    <property type="entry name" value="BLR2392 PROTEIN"/>
    <property type="match status" value="1"/>
</dbReference>